<dbReference type="Pfam" id="PF05368">
    <property type="entry name" value="NmrA"/>
    <property type="match status" value="1"/>
</dbReference>
<dbReference type="InterPro" id="IPR008030">
    <property type="entry name" value="NmrA-like"/>
</dbReference>
<feature type="compositionally biased region" description="Basic and acidic residues" evidence="3">
    <location>
        <begin position="334"/>
        <end position="344"/>
    </location>
</feature>
<dbReference type="Gene3D" id="3.90.25.10">
    <property type="entry name" value="UDP-galactose 4-epimerase, domain 1"/>
    <property type="match status" value="1"/>
</dbReference>
<feature type="compositionally biased region" description="Basic and acidic residues" evidence="3">
    <location>
        <begin position="350"/>
        <end position="367"/>
    </location>
</feature>
<evidence type="ECO:0000256" key="2">
    <source>
        <dbReference type="ARBA" id="ARBA00022857"/>
    </source>
</evidence>
<protein>
    <submittedName>
        <fullName evidence="5">NmrA family protein</fullName>
    </submittedName>
</protein>
<dbReference type="InterPro" id="IPR051164">
    <property type="entry name" value="NmrA-like_oxidored"/>
</dbReference>
<dbReference type="SUPFAM" id="SSF51735">
    <property type="entry name" value="NAD(P)-binding Rossmann-fold domains"/>
    <property type="match status" value="1"/>
</dbReference>
<dbReference type="PANTHER" id="PTHR42748">
    <property type="entry name" value="NITROGEN METABOLITE REPRESSION PROTEIN NMRA FAMILY MEMBER"/>
    <property type="match status" value="1"/>
</dbReference>
<evidence type="ECO:0000256" key="1">
    <source>
        <dbReference type="ARBA" id="ARBA00006328"/>
    </source>
</evidence>
<comment type="similarity">
    <text evidence="1">Belongs to the NmrA-type oxidoreductase family.</text>
</comment>
<dbReference type="EMBL" id="ML996576">
    <property type="protein sequence ID" value="KAF2756012.1"/>
    <property type="molecule type" value="Genomic_DNA"/>
</dbReference>
<dbReference type="Proteomes" id="UP000799437">
    <property type="component" value="Unassembled WGS sequence"/>
</dbReference>
<evidence type="ECO:0000313" key="5">
    <source>
        <dbReference type="EMBL" id="KAF2756012.1"/>
    </source>
</evidence>
<keyword evidence="6" id="KW-1185">Reference proteome</keyword>
<dbReference type="AlphaFoldDB" id="A0A6A6VZD2"/>
<dbReference type="InterPro" id="IPR036291">
    <property type="entry name" value="NAD(P)-bd_dom_sf"/>
</dbReference>
<dbReference type="GO" id="GO:0005634">
    <property type="term" value="C:nucleus"/>
    <property type="evidence" value="ECO:0007669"/>
    <property type="project" value="TreeGrafter"/>
</dbReference>
<reference evidence="5" key="1">
    <citation type="journal article" date="2020" name="Stud. Mycol.">
        <title>101 Dothideomycetes genomes: a test case for predicting lifestyles and emergence of pathogens.</title>
        <authorList>
            <person name="Haridas S."/>
            <person name="Albert R."/>
            <person name="Binder M."/>
            <person name="Bloem J."/>
            <person name="Labutti K."/>
            <person name="Salamov A."/>
            <person name="Andreopoulos B."/>
            <person name="Baker S."/>
            <person name="Barry K."/>
            <person name="Bills G."/>
            <person name="Bluhm B."/>
            <person name="Cannon C."/>
            <person name="Castanera R."/>
            <person name="Culley D."/>
            <person name="Daum C."/>
            <person name="Ezra D."/>
            <person name="Gonzalez J."/>
            <person name="Henrissat B."/>
            <person name="Kuo A."/>
            <person name="Liang C."/>
            <person name="Lipzen A."/>
            <person name="Lutzoni F."/>
            <person name="Magnuson J."/>
            <person name="Mondo S."/>
            <person name="Nolan M."/>
            <person name="Ohm R."/>
            <person name="Pangilinan J."/>
            <person name="Park H.-J."/>
            <person name="Ramirez L."/>
            <person name="Alfaro M."/>
            <person name="Sun H."/>
            <person name="Tritt A."/>
            <person name="Yoshinaga Y."/>
            <person name="Zwiers L.-H."/>
            <person name="Turgeon B."/>
            <person name="Goodwin S."/>
            <person name="Spatafora J."/>
            <person name="Crous P."/>
            <person name="Grigoriev I."/>
        </authorList>
    </citation>
    <scope>NUCLEOTIDE SEQUENCE</scope>
    <source>
        <strain evidence="5">CBS 121739</strain>
    </source>
</reference>
<keyword evidence="2" id="KW-0521">NADP</keyword>
<sequence>MSPLPIIFVVGGTGAQGLPIVHALAHTNLYTLRVLTRTPTSPRAQSLLALPNTTLHEGTFTSETSLRSGMRGAHGAFINIDGFNVGEAGELYWGIRTWEIALAEGVKMFVWGNLEYVHAMSGFRAEIRSGHYDGKGRVGSWILTQRASAAVREKGMRAALFTTGPYMEMVIAAGTLMTPQVEDGVVTWRVPASMDGNGAVAHVALEDCGVYVCWLFANEERADGMDLGVAIGHLRYEDLAKGFETVTGHPAVYVETEFEEYWREGPMARATDLPTGYATSVDDPAVMTMRDNFTGFWRVWQASGGEHPLIKRDYALLDEIHPERIRTAEEWFRKEDEKGREDGKGSLWERVQKDSLRPLLKNTEDQRSGAVRPKK</sequence>
<feature type="region of interest" description="Disordered" evidence="3">
    <location>
        <begin position="334"/>
        <end position="375"/>
    </location>
</feature>
<evidence type="ECO:0000313" key="6">
    <source>
        <dbReference type="Proteomes" id="UP000799437"/>
    </source>
</evidence>
<proteinExistence type="inferred from homology"/>
<name>A0A6A6VZD2_9PEZI</name>
<evidence type="ECO:0000259" key="4">
    <source>
        <dbReference type="Pfam" id="PF05368"/>
    </source>
</evidence>
<organism evidence="5 6">
    <name type="scientific">Pseudovirgaria hyperparasitica</name>
    <dbReference type="NCBI Taxonomy" id="470096"/>
    <lineage>
        <taxon>Eukaryota</taxon>
        <taxon>Fungi</taxon>
        <taxon>Dikarya</taxon>
        <taxon>Ascomycota</taxon>
        <taxon>Pezizomycotina</taxon>
        <taxon>Dothideomycetes</taxon>
        <taxon>Dothideomycetes incertae sedis</taxon>
        <taxon>Acrospermales</taxon>
        <taxon>Acrospermaceae</taxon>
        <taxon>Pseudovirgaria</taxon>
    </lineage>
</organism>
<dbReference type="OrthoDB" id="300709at2759"/>
<dbReference type="PANTHER" id="PTHR42748:SF14">
    <property type="entry name" value="SNOAL-LIKE DOMAIN-CONTAINING PROTEIN"/>
    <property type="match status" value="1"/>
</dbReference>
<dbReference type="RefSeq" id="XP_033598463.1">
    <property type="nucleotide sequence ID" value="XM_033744374.1"/>
</dbReference>
<evidence type="ECO:0000256" key="3">
    <source>
        <dbReference type="SAM" id="MobiDB-lite"/>
    </source>
</evidence>
<dbReference type="GeneID" id="54485428"/>
<dbReference type="Gene3D" id="3.40.50.720">
    <property type="entry name" value="NAD(P)-binding Rossmann-like Domain"/>
    <property type="match status" value="1"/>
</dbReference>
<accession>A0A6A6VZD2</accession>
<gene>
    <name evidence="5" type="ORF">EJ05DRAFT_478058</name>
</gene>
<feature type="domain" description="NmrA-like" evidence="4">
    <location>
        <begin position="7"/>
        <end position="268"/>
    </location>
</feature>